<dbReference type="InterPro" id="IPR009305">
    <property type="entry name" value="Mpo1-like"/>
</dbReference>
<dbReference type="EMBL" id="BMZR01000004">
    <property type="protein sequence ID" value="GHD34971.1"/>
    <property type="molecule type" value="Genomic_DNA"/>
</dbReference>
<comment type="caution">
    <text evidence="2">The sequence shown here is derived from an EMBL/GenBank/DDBJ whole genome shotgun (WGS) entry which is preliminary data.</text>
</comment>
<gene>
    <name evidence="2" type="ORF">GCM10016272_20540</name>
</gene>
<feature type="transmembrane region" description="Helical" evidence="1">
    <location>
        <begin position="75"/>
        <end position="93"/>
    </location>
</feature>
<evidence type="ECO:0000256" key="1">
    <source>
        <dbReference type="SAM" id="Phobius"/>
    </source>
</evidence>
<name>A0ABQ3GTY9_9GAMM</name>
<accession>A0ABQ3GTY9</accession>
<keyword evidence="1" id="KW-0472">Membrane</keyword>
<organism evidence="2 3">
    <name type="scientific">Psychrobacter glaciei</name>
    <dbReference type="NCBI Taxonomy" id="619771"/>
    <lineage>
        <taxon>Bacteria</taxon>
        <taxon>Pseudomonadati</taxon>
        <taxon>Pseudomonadota</taxon>
        <taxon>Gammaproteobacteria</taxon>
        <taxon>Moraxellales</taxon>
        <taxon>Moraxellaceae</taxon>
        <taxon>Psychrobacter</taxon>
    </lineage>
</organism>
<evidence type="ECO:0000313" key="3">
    <source>
        <dbReference type="Proteomes" id="UP000610203"/>
    </source>
</evidence>
<dbReference type="PANTHER" id="PTHR28026">
    <property type="entry name" value="DUF962 DOMAIN PROTEIN (AFU_ORTHOLOGUE AFUA_8G05310)"/>
    <property type="match status" value="1"/>
</dbReference>
<evidence type="ECO:0000313" key="2">
    <source>
        <dbReference type="EMBL" id="GHD34971.1"/>
    </source>
</evidence>
<keyword evidence="1" id="KW-1133">Transmembrane helix</keyword>
<protein>
    <recommendedName>
        <fullName evidence="4">DUF962 domain-containing protein</fullName>
    </recommendedName>
</protein>
<proteinExistence type="predicted"/>
<dbReference type="Proteomes" id="UP000610203">
    <property type="component" value="Unassembled WGS sequence"/>
</dbReference>
<dbReference type="Pfam" id="PF06127">
    <property type="entry name" value="Mpo1-like"/>
    <property type="match status" value="2"/>
</dbReference>
<keyword evidence="3" id="KW-1185">Reference proteome</keyword>
<reference evidence="3" key="1">
    <citation type="journal article" date="2019" name="Int. J. Syst. Evol. Microbiol.">
        <title>The Global Catalogue of Microorganisms (GCM) 10K type strain sequencing project: providing services to taxonomists for standard genome sequencing and annotation.</title>
        <authorList>
            <consortium name="The Broad Institute Genomics Platform"/>
            <consortium name="The Broad Institute Genome Sequencing Center for Infectious Disease"/>
            <person name="Wu L."/>
            <person name="Ma J."/>
        </authorList>
    </citation>
    <scope>NUCLEOTIDE SEQUENCE [LARGE SCALE GENOMIC DNA]</scope>
    <source>
        <strain evidence="3">KCTC 42280</strain>
    </source>
</reference>
<sequence length="146" mass="16762">MSRNRQQKMSKRTLEQWLSEYSVSHQNLINKKIHWLCVPTIFVSLLGMGMSLSVWFTLVLSALVLLFYMKLSTPLFLAMGIFILICLSVMTLLPLSFKVWAAVFVVAWIAQFIGHKVEGKKPSFLKDLQFLLIGPAWVANSLMRRN</sequence>
<dbReference type="RefSeq" id="WP_010201522.1">
    <property type="nucleotide sequence ID" value="NZ_BMZR01000004.1"/>
</dbReference>
<dbReference type="PANTHER" id="PTHR28026:SF9">
    <property type="entry name" value="2-HYDROXY-PALMITIC ACID DIOXYGENASE MPO1"/>
    <property type="match status" value="1"/>
</dbReference>
<keyword evidence="1" id="KW-0812">Transmembrane</keyword>
<feature type="transmembrane region" description="Helical" evidence="1">
    <location>
        <begin position="41"/>
        <end position="68"/>
    </location>
</feature>
<evidence type="ECO:0008006" key="4">
    <source>
        <dbReference type="Google" id="ProtNLM"/>
    </source>
</evidence>